<organism evidence="1 2">
    <name type="scientific">Araneus ventricosus</name>
    <name type="common">Orbweaver spider</name>
    <name type="synonym">Epeira ventricosa</name>
    <dbReference type="NCBI Taxonomy" id="182803"/>
    <lineage>
        <taxon>Eukaryota</taxon>
        <taxon>Metazoa</taxon>
        <taxon>Ecdysozoa</taxon>
        <taxon>Arthropoda</taxon>
        <taxon>Chelicerata</taxon>
        <taxon>Arachnida</taxon>
        <taxon>Araneae</taxon>
        <taxon>Araneomorphae</taxon>
        <taxon>Entelegynae</taxon>
        <taxon>Araneoidea</taxon>
        <taxon>Araneidae</taxon>
        <taxon>Araneus</taxon>
    </lineage>
</organism>
<accession>A0A4Y2B0G1</accession>
<gene>
    <name evidence="1" type="ORF">AVEN_222781_1</name>
</gene>
<dbReference type="AlphaFoldDB" id="A0A4Y2B0G1"/>
<name>A0A4Y2B0G1_ARAVE</name>
<proteinExistence type="predicted"/>
<keyword evidence="2" id="KW-1185">Reference proteome</keyword>
<dbReference type="EMBL" id="BGPR01000042">
    <property type="protein sequence ID" value="GBL85327.1"/>
    <property type="molecule type" value="Genomic_DNA"/>
</dbReference>
<evidence type="ECO:0000313" key="1">
    <source>
        <dbReference type="EMBL" id="GBL85327.1"/>
    </source>
</evidence>
<evidence type="ECO:0000313" key="2">
    <source>
        <dbReference type="Proteomes" id="UP000499080"/>
    </source>
</evidence>
<dbReference type="Proteomes" id="UP000499080">
    <property type="component" value="Unassembled WGS sequence"/>
</dbReference>
<protein>
    <submittedName>
        <fullName evidence="1">Uncharacterized protein</fullName>
    </submittedName>
</protein>
<sequence>MSSKELSNEENPHPDLHIGKKGVSVLARLGREINYPIQVTLNKADISEEWYSGSQARLFGCFEGLLEGRLLVLESDDHVENMDVGGLKVLVMRCEVYASLLLLF</sequence>
<reference evidence="1 2" key="1">
    <citation type="journal article" date="2019" name="Sci. Rep.">
        <title>Orb-weaving spider Araneus ventricosus genome elucidates the spidroin gene catalogue.</title>
        <authorList>
            <person name="Kono N."/>
            <person name="Nakamura H."/>
            <person name="Ohtoshi R."/>
            <person name="Moran D.A.P."/>
            <person name="Shinohara A."/>
            <person name="Yoshida Y."/>
            <person name="Fujiwara M."/>
            <person name="Mori M."/>
            <person name="Tomita M."/>
            <person name="Arakawa K."/>
        </authorList>
    </citation>
    <scope>NUCLEOTIDE SEQUENCE [LARGE SCALE GENOMIC DNA]</scope>
</reference>
<comment type="caution">
    <text evidence="1">The sequence shown here is derived from an EMBL/GenBank/DDBJ whole genome shotgun (WGS) entry which is preliminary data.</text>
</comment>